<dbReference type="RefSeq" id="WP_007747009.1">
    <property type="nucleotide sequence ID" value="NZ_CM001398.1"/>
</dbReference>
<dbReference type="EMBL" id="AFVZ01000001">
    <property type="protein sequence ID" value="EHN59817.1"/>
    <property type="molecule type" value="Genomic_DNA"/>
</dbReference>
<dbReference type="OrthoDB" id="2146420at2"/>
<keyword evidence="3" id="KW-1185">Reference proteome</keyword>
<proteinExistence type="predicted"/>
<evidence type="ECO:0000313" key="3">
    <source>
        <dbReference type="Proteomes" id="UP000004959"/>
    </source>
</evidence>
<evidence type="ECO:0000313" key="2">
    <source>
        <dbReference type="EMBL" id="EHN59817.1"/>
    </source>
</evidence>
<feature type="transmembrane region" description="Helical" evidence="1">
    <location>
        <begin position="6"/>
        <end position="29"/>
    </location>
</feature>
<dbReference type="HOGENOM" id="CLU_115870_4_2_9"/>
<sequence>MELGQIAALIAAIAFAVLVIAIVVVLISINRTVLILKKHIEPIASDVDQMTSTTKSLLKDMTSKVARLDPVVQATADLGSTVSHFTDKINKKKTEVVDKKTKVKKMVSGLADSAIKSGVLFTVGQAALNRFKKSRARKG</sequence>
<dbReference type="eggNOG" id="COG4768">
    <property type="taxonomic scope" value="Bacteria"/>
</dbReference>
<comment type="caution">
    <text evidence="2">The sequence shown here is derived from an EMBL/GenBank/DDBJ whole genome shotgun (WGS) entry which is preliminary data.</text>
</comment>
<keyword evidence="1" id="KW-1133">Transmembrane helix</keyword>
<gene>
    <name evidence="2" type="ORF">OKIT_1744</name>
</gene>
<evidence type="ECO:0008006" key="4">
    <source>
        <dbReference type="Google" id="ProtNLM"/>
    </source>
</evidence>
<dbReference type="PATRIC" id="fig|1045004.4.peg.1716"/>
<evidence type="ECO:0000256" key="1">
    <source>
        <dbReference type="SAM" id="Phobius"/>
    </source>
</evidence>
<dbReference type="InterPro" id="IPR009293">
    <property type="entry name" value="UPF0478"/>
</dbReference>
<keyword evidence="1" id="KW-0472">Membrane</keyword>
<dbReference type="PANTHER" id="PTHR40070:SF1">
    <property type="entry name" value="UPF0478 PROTEIN YTXG"/>
    <property type="match status" value="1"/>
</dbReference>
<dbReference type="AlphaFoldDB" id="G9WGJ0"/>
<organism evidence="2 3">
    <name type="scientific">Oenococcus kitaharae DSM 17330</name>
    <dbReference type="NCBI Taxonomy" id="1045004"/>
    <lineage>
        <taxon>Bacteria</taxon>
        <taxon>Bacillati</taxon>
        <taxon>Bacillota</taxon>
        <taxon>Bacilli</taxon>
        <taxon>Lactobacillales</taxon>
        <taxon>Lactobacillaceae</taxon>
        <taxon>Oenococcus</taxon>
    </lineage>
</organism>
<accession>G9WGJ0</accession>
<dbReference type="PANTHER" id="PTHR40070">
    <property type="entry name" value="UPF0478 PROTEIN YTXG"/>
    <property type="match status" value="1"/>
</dbReference>
<name>G9WGJ0_9LACO</name>
<dbReference type="Proteomes" id="UP000004959">
    <property type="component" value="Chromosome"/>
</dbReference>
<dbReference type="STRING" id="336988.NT96_02365"/>
<reference evidence="2 3" key="1">
    <citation type="journal article" date="2012" name="PLoS ONE">
        <title>Functional divergence in the genus oenococcus as predicted by genome sequencing of the newly-described species, Oenococcus kitaharae.</title>
        <authorList>
            <person name="Borneman A.R."/>
            <person name="McCarthy J.M."/>
            <person name="Chambers P.J."/>
            <person name="Bartowsky E.J."/>
        </authorList>
    </citation>
    <scope>NUCLEOTIDE SEQUENCE [LARGE SCALE GENOMIC DNA]</scope>
    <source>
        <strain evidence="3">DSM17330</strain>
    </source>
</reference>
<keyword evidence="1" id="KW-0812">Transmembrane</keyword>
<protein>
    <recommendedName>
        <fullName evidence="4">DUF948 domain-containing protein</fullName>
    </recommendedName>
</protein>
<dbReference type="Pfam" id="PF06103">
    <property type="entry name" value="DUF948"/>
    <property type="match status" value="1"/>
</dbReference>